<accession>A0A5S9NQ88</accession>
<feature type="transmembrane region" description="Helical" evidence="1">
    <location>
        <begin position="144"/>
        <end position="165"/>
    </location>
</feature>
<feature type="transmembrane region" description="Helical" evidence="1">
    <location>
        <begin position="103"/>
        <end position="124"/>
    </location>
</feature>
<evidence type="ECO:0008006" key="4">
    <source>
        <dbReference type="Google" id="ProtNLM"/>
    </source>
</evidence>
<gene>
    <name evidence="2" type="ORF">OPDIPICF_03823</name>
</gene>
<feature type="transmembrane region" description="Helical" evidence="1">
    <location>
        <begin position="6"/>
        <end position="25"/>
    </location>
</feature>
<feature type="transmembrane region" description="Helical" evidence="1">
    <location>
        <begin position="71"/>
        <end position="91"/>
    </location>
</feature>
<protein>
    <recommendedName>
        <fullName evidence="4">DUF2938 domain-containing protein</fullName>
    </recommendedName>
</protein>
<proteinExistence type="predicted"/>
<keyword evidence="3" id="KW-1185">Reference proteome</keyword>
<keyword evidence="1" id="KW-0472">Membrane</keyword>
<sequence>MSNDIITITCATFIGLGATLVMDTWALFLQRVFNIASLNYAFVGRWVLYMPKGIFKHAGIFASSPKRGEHAVGWTVHYLTGVIFTLALIALTRGQWLYQPTLLPALLVGIFTVGFPFFIMQPAFGLGVAGAKTPTPNQTRVRSLMAHCVFGIGLYICALPISLMLRAYT</sequence>
<dbReference type="Pfam" id="PF11158">
    <property type="entry name" value="DUF2938"/>
    <property type="match status" value="1"/>
</dbReference>
<evidence type="ECO:0000313" key="2">
    <source>
        <dbReference type="EMBL" id="CAA0092511.1"/>
    </source>
</evidence>
<dbReference type="Proteomes" id="UP000441399">
    <property type="component" value="Unassembled WGS sequence"/>
</dbReference>
<evidence type="ECO:0000256" key="1">
    <source>
        <dbReference type="SAM" id="Phobius"/>
    </source>
</evidence>
<dbReference type="InterPro" id="IPR021329">
    <property type="entry name" value="DUF2938"/>
</dbReference>
<feature type="transmembrane region" description="Helical" evidence="1">
    <location>
        <begin position="32"/>
        <end position="51"/>
    </location>
</feature>
<dbReference type="AlphaFoldDB" id="A0A5S9NQ88"/>
<dbReference type="OrthoDB" id="9812539at2"/>
<organism evidence="2 3">
    <name type="scientific">BD1-7 clade bacterium</name>
    <dbReference type="NCBI Taxonomy" id="2029982"/>
    <lineage>
        <taxon>Bacteria</taxon>
        <taxon>Pseudomonadati</taxon>
        <taxon>Pseudomonadota</taxon>
        <taxon>Gammaproteobacteria</taxon>
        <taxon>Cellvibrionales</taxon>
        <taxon>Spongiibacteraceae</taxon>
        <taxon>BD1-7 clade</taxon>
    </lineage>
</organism>
<name>A0A5S9NQ88_9GAMM</name>
<dbReference type="EMBL" id="CACSIO010000002">
    <property type="protein sequence ID" value="CAA0092511.1"/>
    <property type="molecule type" value="Genomic_DNA"/>
</dbReference>
<keyword evidence="1" id="KW-1133">Transmembrane helix</keyword>
<evidence type="ECO:0000313" key="3">
    <source>
        <dbReference type="Proteomes" id="UP000441399"/>
    </source>
</evidence>
<keyword evidence="1" id="KW-0812">Transmembrane</keyword>
<reference evidence="2 3" key="1">
    <citation type="submission" date="2019-11" db="EMBL/GenBank/DDBJ databases">
        <authorList>
            <person name="Holert J."/>
        </authorList>
    </citation>
    <scope>NUCLEOTIDE SEQUENCE [LARGE SCALE GENOMIC DNA]</scope>
    <source>
        <strain evidence="2">SB11_3</strain>
    </source>
</reference>